<dbReference type="AlphaFoldDB" id="A0A2H3EMT7"/>
<dbReference type="InParanoid" id="A0A2H3EMT7"/>
<keyword evidence="3" id="KW-1185">Reference proteome</keyword>
<proteinExistence type="predicted"/>
<dbReference type="EMBL" id="KZ293644">
    <property type="protein sequence ID" value="PBL03899.1"/>
    <property type="molecule type" value="Genomic_DNA"/>
</dbReference>
<feature type="region of interest" description="Disordered" evidence="1">
    <location>
        <begin position="303"/>
        <end position="334"/>
    </location>
</feature>
<dbReference type="Proteomes" id="UP000217790">
    <property type="component" value="Unassembled WGS sequence"/>
</dbReference>
<feature type="compositionally biased region" description="Polar residues" evidence="1">
    <location>
        <begin position="374"/>
        <end position="389"/>
    </location>
</feature>
<protein>
    <submittedName>
        <fullName evidence="2">Uncharacterized protein</fullName>
    </submittedName>
</protein>
<organism evidence="2 3">
    <name type="scientific">Armillaria gallica</name>
    <name type="common">Bulbous honey fungus</name>
    <name type="synonym">Armillaria bulbosa</name>
    <dbReference type="NCBI Taxonomy" id="47427"/>
    <lineage>
        <taxon>Eukaryota</taxon>
        <taxon>Fungi</taxon>
        <taxon>Dikarya</taxon>
        <taxon>Basidiomycota</taxon>
        <taxon>Agaricomycotina</taxon>
        <taxon>Agaricomycetes</taxon>
        <taxon>Agaricomycetidae</taxon>
        <taxon>Agaricales</taxon>
        <taxon>Marasmiineae</taxon>
        <taxon>Physalacriaceae</taxon>
        <taxon>Armillaria</taxon>
    </lineage>
</organism>
<evidence type="ECO:0000313" key="3">
    <source>
        <dbReference type="Proteomes" id="UP000217790"/>
    </source>
</evidence>
<dbReference type="OrthoDB" id="10590863at2759"/>
<feature type="region of interest" description="Disordered" evidence="1">
    <location>
        <begin position="346"/>
        <end position="389"/>
    </location>
</feature>
<evidence type="ECO:0000313" key="2">
    <source>
        <dbReference type="EMBL" id="PBL03899.1"/>
    </source>
</evidence>
<name>A0A2H3EMT7_ARMGA</name>
<sequence>MFCVEDIQKVCDTKFNFGAAYQIVLSWMWKKLSDEEKEDLALKAKSKTVHHDKFPYLLNNMLDRLASIDGPLRGGEFVILYVMRNPGGPMAFQAGHLYAHTNQSLDQHFHDADLTNESIKFFHDVADVWSQWAGATLMNGLQDNTVIQNSDGVRTFHVDAQNCTPNDLINQLQAYFEGCFCDVFFGQTFYWESIIEAPACYYDIDKFVFPGGGLRSPFDMTVGELYGLAAYLKVLESPFTFRVLLNSCWAPTSPNKPSGAINNPAPENPVSITPINSCPTSSIITMSKSLRSNSCPASPIVMMPKPLRPTTPINSQPTTPVEEAPNPSQATTPIASHLTMPVGESAEEDLADAPPFKNEHCKNIKKKPPLKKNMQNTIVGNSADVQTRK</sequence>
<accession>A0A2H3EMT7</accession>
<dbReference type="STRING" id="47427.A0A2H3EMT7"/>
<reference evidence="3" key="1">
    <citation type="journal article" date="2017" name="Nat. Ecol. Evol.">
        <title>Genome expansion and lineage-specific genetic innovations in the forest pathogenic fungi Armillaria.</title>
        <authorList>
            <person name="Sipos G."/>
            <person name="Prasanna A.N."/>
            <person name="Walter M.C."/>
            <person name="O'Connor E."/>
            <person name="Balint B."/>
            <person name="Krizsan K."/>
            <person name="Kiss B."/>
            <person name="Hess J."/>
            <person name="Varga T."/>
            <person name="Slot J."/>
            <person name="Riley R."/>
            <person name="Boka B."/>
            <person name="Rigling D."/>
            <person name="Barry K."/>
            <person name="Lee J."/>
            <person name="Mihaltcheva S."/>
            <person name="LaButti K."/>
            <person name="Lipzen A."/>
            <person name="Waldron R."/>
            <person name="Moloney N.M."/>
            <person name="Sperisen C."/>
            <person name="Kredics L."/>
            <person name="Vagvoelgyi C."/>
            <person name="Patrignani A."/>
            <person name="Fitzpatrick D."/>
            <person name="Nagy I."/>
            <person name="Doyle S."/>
            <person name="Anderson J.B."/>
            <person name="Grigoriev I.V."/>
            <person name="Gueldener U."/>
            <person name="Muensterkoetter M."/>
            <person name="Nagy L.G."/>
        </authorList>
    </citation>
    <scope>NUCLEOTIDE SEQUENCE [LARGE SCALE GENOMIC DNA]</scope>
    <source>
        <strain evidence="3">Ar21-2</strain>
    </source>
</reference>
<evidence type="ECO:0000256" key="1">
    <source>
        <dbReference type="SAM" id="MobiDB-lite"/>
    </source>
</evidence>
<gene>
    <name evidence="2" type="ORF">ARMGADRAFT_1022457</name>
</gene>